<sequence length="94" mass="10690">YFSGWDSFCPALFSTGGVLSSYQLLLHTIVSNKDCRLLSLERTFPMLGNCLYMLCGADPPVADLKALEVYMILKIGIWTEYINIHLRCYYLNAI</sequence>
<accession>A0A2T2WTU8</accession>
<evidence type="ECO:0000313" key="2">
    <source>
        <dbReference type="Proteomes" id="UP000242699"/>
    </source>
</evidence>
<evidence type="ECO:0000313" key="1">
    <source>
        <dbReference type="EMBL" id="PSR25668.1"/>
    </source>
</evidence>
<name>A0A2T2WTU8_9FIRM</name>
<gene>
    <name evidence="1" type="ORF">C7B43_16250</name>
</gene>
<comment type="caution">
    <text evidence="1">The sequence shown here is derived from an EMBL/GenBank/DDBJ whole genome shotgun (WGS) entry which is preliminary data.</text>
</comment>
<feature type="non-terminal residue" evidence="1">
    <location>
        <position position="1"/>
    </location>
</feature>
<reference evidence="1 2" key="1">
    <citation type="journal article" date="2014" name="BMC Genomics">
        <title>Comparison of environmental and isolate Sulfobacillus genomes reveals diverse carbon, sulfur, nitrogen, and hydrogen metabolisms.</title>
        <authorList>
            <person name="Justice N.B."/>
            <person name="Norman A."/>
            <person name="Brown C.T."/>
            <person name="Singh A."/>
            <person name="Thomas B.C."/>
            <person name="Banfield J.F."/>
        </authorList>
    </citation>
    <scope>NUCLEOTIDE SEQUENCE [LARGE SCALE GENOMIC DNA]</scope>
    <source>
        <strain evidence="1">AMDSBA1</strain>
    </source>
</reference>
<protein>
    <submittedName>
        <fullName evidence="1">Uncharacterized protein</fullName>
    </submittedName>
</protein>
<dbReference type="AlphaFoldDB" id="A0A2T2WTU8"/>
<dbReference type="Proteomes" id="UP000242699">
    <property type="component" value="Unassembled WGS sequence"/>
</dbReference>
<proteinExistence type="predicted"/>
<organism evidence="1 2">
    <name type="scientific">Sulfobacillus benefaciens</name>
    <dbReference type="NCBI Taxonomy" id="453960"/>
    <lineage>
        <taxon>Bacteria</taxon>
        <taxon>Bacillati</taxon>
        <taxon>Bacillota</taxon>
        <taxon>Clostridia</taxon>
        <taxon>Eubacteriales</taxon>
        <taxon>Clostridiales Family XVII. Incertae Sedis</taxon>
        <taxon>Sulfobacillus</taxon>
    </lineage>
</organism>
<dbReference type="EMBL" id="PXYT01000051">
    <property type="protein sequence ID" value="PSR25668.1"/>
    <property type="molecule type" value="Genomic_DNA"/>
</dbReference>